<dbReference type="EMBL" id="CP015267">
    <property type="protein sequence ID" value="ASL14519.1"/>
    <property type="molecule type" value="Genomic_DNA"/>
</dbReference>
<evidence type="ECO:0000259" key="2">
    <source>
        <dbReference type="Pfam" id="PF13193"/>
    </source>
</evidence>
<sequence>MTSRPAAQTYWSLVETAARAHPDWVVLADDYGRSLSCAQLRDSALTCAAALAQRGIGAGTVVSWQLPTTLETMVVMAALARLGAVQNPVLPIWRESELRFVTAQLGTEVIIVPGLWRDFDHTALAYQLACERAGERPMTVVVVDHDAPVTGGLRLPVGEPKELPPPPRGGEEPRWIYYSSGTTAAPKGARHCDRSVIAGSAGVIGIVGASSRDVNPIAFPVSHIGGAAMLAAALLTGMKLVLFDAFDPVETPVAIAAHRPTLLGSATPFFVAFMAAQAKHGDEPLYPDLRGCVGGGAPITAELGHQVRQTLSVDGVANAWGLTEFPVATSQAPNGPAELLDHTVGKPVPGVAVRVVDEAGQQVSRGTEGELRLKGPQCFLGYVDATLDAHAFDAEGWFRTGDLGRIDDDGNVVVTGRIKDAIIRNAENISALEVEGVLASHPAVADVAVIGVPDERTGERVCAVVVARPGLAVTLSSVFEHCQARGLSKHKTPERLEIVDALPRNSTGKVLKTELRARFGSP</sequence>
<dbReference type="Pfam" id="PF00501">
    <property type="entry name" value="AMP-binding"/>
    <property type="match status" value="1"/>
</dbReference>
<accession>A0A7U5MJA1</accession>
<dbReference type="Gene3D" id="3.30.300.30">
    <property type="match status" value="1"/>
</dbReference>
<dbReference type="SUPFAM" id="SSF56801">
    <property type="entry name" value="Acetyl-CoA synthetase-like"/>
    <property type="match status" value="1"/>
</dbReference>
<keyword evidence="6" id="KW-1185">Reference proteome</keyword>
<evidence type="ECO:0000313" key="3">
    <source>
        <dbReference type="EMBL" id="ASL14519.1"/>
    </source>
</evidence>
<evidence type="ECO:0000313" key="5">
    <source>
        <dbReference type="Proteomes" id="UP000198286"/>
    </source>
</evidence>
<dbReference type="RefSeq" id="WP_089151562.1">
    <property type="nucleotide sequence ID" value="NZ_CP015267.1"/>
</dbReference>
<dbReference type="InterPro" id="IPR025110">
    <property type="entry name" value="AMP-bd_C"/>
</dbReference>
<dbReference type="AlphaFoldDB" id="A0A7U5MJA1"/>
<dbReference type="PANTHER" id="PTHR43201:SF32">
    <property type="entry name" value="2-SUCCINYLBENZOATE--COA LIGASE, CHLOROPLASTIC_PEROXISOMAL"/>
    <property type="match status" value="1"/>
</dbReference>
<reference evidence="4" key="2">
    <citation type="submission" date="2023-06" db="EMBL/GenBank/DDBJ databases">
        <title>Itaconate inhibition of nontuberculous mycobacteria.</title>
        <authorList>
            <person name="Breen P."/>
            <person name="Zimbric M."/>
            <person name="Caverly L."/>
        </authorList>
    </citation>
    <scope>NUCLEOTIDE SEQUENCE</scope>
    <source>
        <strain evidence="4">FLAC1071</strain>
    </source>
</reference>
<reference evidence="3 5" key="1">
    <citation type="journal article" date="2017" name="Lancet Infect. Dis.">
        <title>Global outbreak of severe Mycobacterium chimaera disease after cardiac surgery: a molecular epidemiological study.</title>
        <authorList>
            <person name="van Ingen J."/>
            <person name="Kohl T."/>
            <person name="Kranzer K."/>
            <person name="Hasse B."/>
            <person name="Keller P."/>
            <person name="Szafranska A."/>
            <person name="Hillemann D."/>
            <person name="Chand M."/>
            <person name="Schreiber P."/>
            <person name="Sommerstein R."/>
            <person name="Berger C."/>
            <person name="Genoni M."/>
            <person name="Ruegg C."/>
            <person name="Troillet N."/>
            <person name="Widmer A.F."/>
            <person name="Becker S.L."/>
            <person name="Herrmann M."/>
            <person name="Eckmanns T."/>
            <person name="Haller S."/>
            <person name="Hoeller C."/>
            <person name="Debast S.B."/>
            <person name="Wolfhagen M.J."/>
            <person name="Hopman J."/>
            <person name="Kluytmans J."/>
            <person name="Langelaar M."/>
            <person name="Notermans D.W."/>
            <person name="ten Oever J."/>
            <person name="van den Barselaar P."/>
            <person name="Vonk A.B.A."/>
            <person name="Vos M.C."/>
            <person name="Ahmed N."/>
            <person name="Brown T."/>
            <person name="Crook D."/>
            <person name="Lamagni T."/>
            <person name="Phin N."/>
            <person name="Smith E.G."/>
            <person name="Zambon M."/>
            <person name="Serr A."/>
            <person name="Goetting T."/>
            <person name="Ebner W."/>
            <person name="Thuermer A."/>
            <person name="Utpatel C."/>
            <person name="Sproer C."/>
            <person name="Bunk B."/>
            <person name="Nubel U."/>
            <person name="Bloemberg G."/>
            <person name="Bottger E."/>
            <person name="Niemann S."/>
            <person name="Wagner D."/>
            <person name="Sax H."/>
        </authorList>
    </citation>
    <scope>NUCLEOTIDE SEQUENCE [LARGE SCALE GENOMIC DNA]</scope>
    <source>
        <strain evidence="3 5">ZUERICH-2</strain>
    </source>
</reference>
<organism evidence="3 5">
    <name type="scientific">Mycobacterium intracellulare subsp. chimaera</name>
    <dbReference type="NCBI Taxonomy" id="222805"/>
    <lineage>
        <taxon>Bacteria</taxon>
        <taxon>Bacillati</taxon>
        <taxon>Actinomycetota</taxon>
        <taxon>Actinomycetes</taxon>
        <taxon>Mycobacteriales</taxon>
        <taxon>Mycobacteriaceae</taxon>
        <taxon>Mycobacterium</taxon>
        <taxon>Mycobacterium avium complex (MAC)</taxon>
    </lineage>
</organism>
<reference evidence="4" key="3">
    <citation type="submission" date="2023-06" db="EMBL/GenBank/DDBJ databases">
        <authorList>
            <person name="Spilker T."/>
        </authorList>
    </citation>
    <scope>NUCLEOTIDE SEQUENCE</scope>
    <source>
        <strain evidence="4">FLAC1071</strain>
    </source>
</reference>
<dbReference type="InterPro" id="IPR000873">
    <property type="entry name" value="AMP-dep_synth/lig_dom"/>
</dbReference>
<dbReference type="InterPro" id="IPR042099">
    <property type="entry name" value="ANL_N_sf"/>
</dbReference>
<feature type="domain" description="AMP-binding enzyme C-terminal" evidence="2">
    <location>
        <begin position="433"/>
        <end position="509"/>
    </location>
</feature>
<dbReference type="Proteomes" id="UP001529272">
    <property type="component" value="Unassembled WGS sequence"/>
</dbReference>
<dbReference type="Pfam" id="PF13193">
    <property type="entry name" value="AMP-binding_C"/>
    <property type="match status" value="1"/>
</dbReference>
<dbReference type="Proteomes" id="UP000198286">
    <property type="component" value="Chromosome"/>
</dbReference>
<evidence type="ECO:0000313" key="4">
    <source>
        <dbReference type="EMBL" id="MDM3928859.1"/>
    </source>
</evidence>
<name>A0A7U5MJA1_MYCIT</name>
<dbReference type="EMBL" id="JASZZX010000027">
    <property type="protein sequence ID" value="MDM3928859.1"/>
    <property type="molecule type" value="Genomic_DNA"/>
</dbReference>
<dbReference type="PANTHER" id="PTHR43201">
    <property type="entry name" value="ACYL-COA SYNTHETASE"/>
    <property type="match status" value="1"/>
</dbReference>
<proteinExistence type="predicted"/>
<gene>
    <name evidence="3" type="ORF">MYCOZU2_02102</name>
    <name evidence="4" type="ORF">QRB35_23010</name>
</gene>
<dbReference type="GO" id="GO:0031956">
    <property type="term" value="F:medium-chain fatty acid-CoA ligase activity"/>
    <property type="evidence" value="ECO:0007669"/>
    <property type="project" value="TreeGrafter"/>
</dbReference>
<evidence type="ECO:0000313" key="6">
    <source>
        <dbReference type="Proteomes" id="UP001529272"/>
    </source>
</evidence>
<dbReference type="InterPro" id="IPR045851">
    <property type="entry name" value="AMP-bd_C_sf"/>
</dbReference>
<protein>
    <submittedName>
        <fullName evidence="4">AMP-binding protein</fullName>
    </submittedName>
    <submittedName>
        <fullName evidence="3">Acyl-CoA synthetase</fullName>
    </submittedName>
</protein>
<dbReference type="GO" id="GO:0006631">
    <property type="term" value="P:fatty acid metabolic process"/>
    <property type="evidence" value="ECO:0007669"/>
    <property type="project" value="TreeGrafter"/>
</dbReference>
<dbReference type="Gene3D" id="3.40.50.12780">
    <property type="entry name" value="N-terminal domain of ligase-like"/>
    <property type="match status" value="1"/>
</dbReference>
<evidence type="ECO:0000259" key="1">
    <source>
        <dbReference type="Pfam" id="PF00501"/>
    </source>
</evidence>
<feature type="domain" description="AMP-dependent synthetase/ligase" evidence="1">
    <location>
        <begin position="15"/>
        <end position="382"/>
    </location>
</feature>